<name>A0A4R6U580_9BACI</name>
<proteinExistence type="predicted"/>
<dbReference type="RefSeq" id="WP_133580079.1">
    <property type="nucleotide sequence ID" value="NZ_SNYJ01000005.1"/>
</dbReference>
<dbReference type="Pfam" id="PF18919">
    <property type="entry name" value="DUF5670"/>
    <property type="match status" value="1"/>
</dbReference>
<dbReference type="InterPro" id="IPR043727">
    <property type="entry name" value="Lmo0937-like"/>
</dbReference>
<dbReference type="EMBL" id="SNYJ01000005">
    <property type="protein sequence ID" value="TDQ40896.1"/>
    <property type="molecule type" value="Genomic_DNA"/>
</dbReference>
<sequence length="46" mass="5304">MWTLIVILLLLWLLGFIFKIAGGFIHILLIIAAIVIVYRLVIGRKR</sequence>
<evidence type="ECO:0000256" key="1">
    <source>
        <dbReference type="SAM" id="Phobius"/>
    </source>
</evidence>
<accession>A0A4R6U580</accession>
<keyword evidence="1" id="KW-1133">Transmembrane helix</keyword>
<evidence type="ECO:0000313" key="2">
    <source>
        <dbReference type="EMBL" id="TDQ40896.1"/>
    </source>
</evidence>
<organism evidence="2 3">
    <name type="scientific">Aureibacillus halotolerans</name>
    <dbReference type="NCBI Taxonomy" id="1508390"/>
    <lineage>
        <taxon>Bacteria</taxon>
        <taxon>Bacillati</taxon>
        <taxon>Bacillota</taxon>
        <taxon>Bacilli</taxon>
        <taxon>Bacillales</taxon>
        <taxon>Bacillaceae</taxon>
        <taxon>Aureibacillus</taxon>
    </lineage>
</organism>
<evidence type="ECO:0000313" key="3">
    <source>
        <dbReference type="Proteomes" id="UP000295632"/>
    </source>
</evidence>
<comment type="caution">
    <text evidence="2">The sequence shown here is derived from an EMBL/GenBank/DDBJ whole genome shotgun (WGS) entry which is preliminary data.</text>
</comment>
<keyword evidence="3" id="KW-1185">Reference proteome</keyword>
<keyword evidence="1" id="KW-0812">Transmembrane</keyword>
<dbReference type="AlphaFoldDB" id="A0A4R6U580"/>
<feature type="transmembrane region" description="Helical" evidence="1">
    <location>
        <begin position="25"/>
        <end position="42"/>
    </location>
</feature>
<dbReference type="NCBIfam" id="NF033488">
    <property type="entry name" value="lmo0937_fam_TM"/>
    <property type="match status" value="1"/>
</dbReference>
<gene>
    <name evidence="2" type="ORF">EV213_105242</name>
</gene>
<evidence type="ECO:0008006" key="4">
    <source>
        <dbReference type="Google" id="ProtNLM"/>
    </source>
</evidence>
<protein>
    <recommendedName>
        <fullName evidence="4">Lmo0937 family membrane protein</fullName>
    </recommendedName>
</protein>
<dbReference type="Proteomes" id="UP000295632">
    <property type="component" value="Unassembled WGS sequence"/>
</dbReference>
<reference evidence="2 3" key="1">
    <citation type="submission" date="2019-03" db="EMBL/GenBank/DDBJ databases">
        <title>Genomic Encyclopedia of Type Strains, Phase IV (KMG-IV): sequencing the most valuable type-strain genomes for metagenomic binning, comparative biology and taxonomic classification.</title>
        <authorList>
            <person name="Goeker M."/>
        </authorList>
    </citation>
    <scope>NUCLEOTIDE SEQUENCE [LARGE SCALE GENOMIC DNA]</scope>
    <source>
        <strain evidence="2 3">DSM 28697</strain>
    </source>
</reference>
<keyword evidence="1" id="KW-0472">Membrane</keyword>